<dbReference type="AlphaFoldDB" id="A0A1V1P3I1"/>
<gene>
    <name evidence="2" type="ORF">OMM_03972</name>
</gene>
<dbReference type="SUPFAM" id="SSF49313">
    <property type="entry name" value="Cadherin-like"/>
    <property type="match status" value="1"/>
</dbReference>
<accession>A0A1V1P3I1</accession>
<reference evidence="3" key="1">
    <citation type="submission" date="2012-11" db="EMBL/GenBank/DDBJ databases">
        <authorList>
            <person name="Lucero-Rivera Y.E."/>
            <person name="Tovar-Ramirez D."/>
        </authorList>
    </citation>
    <scope>NUCLEOTIDE SEQUENCE [LARGE SCALE GENOMIC DNA]</scope>
    <source>
        <strain evidence="3">Araruama</strain>
    </source>
</reference>
<feature type="domain" description="RapA2 cadherin-like" evidence="1">
    <location>
        <begin position="123"/>
        <end position="189"/>
    </location>
</feature>
<comment type="caution">
    <text evidence="2">The sequence shown here is derived from an EMBL/GenBank/DDBJ whole genome shotgun (WGS) entry which is preliminary data.</text>
</comment>
<evidence type="ECO:0000313" key="2">
    <source>
        <dbReference type="EMBL" id="ETR69363.1"/>
    </source>
</evidence>
<evidence type="ECO:0000259" key="1">
    <source>
        <dbReference type="Pfam" id="PF17803"/>
    </source>
</evidence>
<dbReference type="InterPro" id="IPR040853">
    <property type="entry name" value="RapA2_cadherin-like"/>
</dbReference>
<dbReference type="InterPro" id="IPR015919">
    <property type="entry name" value="Cadherin-like_sf"/>
</dbReference>
<dbReference type="GO" id="GO:0005509">
    <property type="term" value="F:calcium ion binding"/>
    <property type="evidence" value="ECO:0007669"/>
    <property type="project" value="InterPro"/>
</dbReference>
<dbReference type="Gene3D" id="2.60.40.3440">
    <property type="match status" value="1"/>
</dbReference>
<sequence>MDVNYGNQIKQYLLDKVKLLHIHRFDPDEVQFNDASDSMFSTFEDHSITYTLAALDLESDSLSYSLVQQAVKGTVSLNEKTGILIYTPFPDVNGMDAFNVIADDGMMQSAVAHDGQSDSEPAMISIHVRNVNDLPIALWDIIEVHADSSVIGQLKASDVDYQDTLTFKLLESTTKGQLQLNETTGMFSYWAYETASGLDDLKFLVNDGTVDSNIAGA</sequence>
<dbReference type="Pfam" id="PF17803">
    <property type="entry name" value="Cadherin_4"/>
    <property type="match status" value="1"/>
</dbReference>
<dbReference type="GO" id="GO:0016020">
    <property type="term" value="C:membrane"/>
    <property type="evidence" value="ECO:0007669"/>
    <property type="project" value="InterPro"/>
</dbReference>
<name>A0A1V1P3I1_9BACT</name>
<proteinExistence type="predicted"/>
<organism evidence="2 3">
    <name type="scientific">Candidatus Magnetoglobus multicellularis str. Araruama</name>
    <dbReference type="NCBI Taxonomy" id="890399"/>
    <lineage>
        <taxon>Bacteria</taxon>
        <taxon>Pseudomonadati</taxon>
        <taxon>Thermodesulfobacteriota</taxon>
        <taxon>Desulfobacteria</taxon>
        <taxon>Desulfobacterales</taxon>
        <taxon>Desulfobacteraceae</taxon>
        <taxon>Candidatus Magnetoglobus</taxon>
    </lineage>
</organism>
<dbReference type="EMBL" id="ATBP01000663">
    <property type="protein sequence ID" value="ETR69363.1"/>
    <property type="molecule type" value="Genomic_DNA"/>
</dbReference>
<dbReference type="Pfam" id="PF17963">
    <property type="entry name" value="Big_9"/>
    <property type="match status" value="1"/>
</dbReference>
<evidence type="ECO:0000313" key="3">
    <source>
        <dbReference type="Proteomes" id="UP000189670"/>
    </source>
</evidence>
<protein>
    <recommendedName>
        <fullName evidence="1">RapA2 cadherin-like domain-containing protein</fullName>
    </recommendedName>
</protein>
<dbReference type="Proteomes" id="UP000189670">
    <property type="component" value="Unassembled WGS sequence"/>
</dbReference>